<dbReference type="AlphaFoldDB" id="A0AA46WBK4"/>
<evidence type="ECO:0000313" key="1">
    <source>
        <dbReference type="EMBL" id="UZD41119.1"/>
    </source>
</evidence>
<dbReference type="RefSeq" id="WP_178977230.1">
    <property type="nucleotide sequence ID" value="NZ_CP110230.1"/>
</dbReference>
<name>A0AA46WBK4_CAPOC</name>
<reference evidence="1" key="1">
    <citation type="submission" date="2022-10" db="EMBL/GenBank/DDBJ databases">
        <title>Complete genome sequence of Capnocytophaga ochracea KCOM 2812 isolated from actinomycosis lesion.</title>
        <authorList>
            <person name="Kook J.-K."/>
            <person name="Park S.-N."/>
            <person name="Lim Y.K."/>
        </authorList>
    </citation>
    <scope>NUCLEOTIDE SEQUENCE</scope>
    <source>
        <strain evidence="1">KCOM 28121</strain>
    </source>
</reference>
<organism evidence="1 2">
    <name type="scientific">Capnocytophaga ochracea</name>
    <dbReference type="NCBI Taxonomy" id="1018"/>
    <lineage>
        <taxon>Bacteria</taxon>
        <taxon>Pseudomonadati</taxon>
        <taxon>Bacteroidota</taxon>
        <taxon>Flavobacteriia</taxon>
        <taxon>Flavobacteriales</taxon>
        <taxon>Flavobacteriaceae</taxon>
        <taxon>Capnocytophaga</taxon>
    </lineage>
</organism>
<gene>
    <name evidence="1" type="ORF">OL231_00870</name>
</gene>
<dbReference type="EMBL" id="CP110230">
    <property type="protein sequence ID" value="UZD41119.1"/>
    <property type="molecule type" value="Genomic_DNA"/>
</dbReference>
<protein>
    <submittedName>
        <fullName evidence="1">Uncharacterized protein</fullName>
    </submittedName>
</protein>
<sequence>MNKTTFTLKTSLGETKKTFLEVNDCNKNPTSLSEKMGDCNYYIERFKDFMERHKNCKHMPPVYYFGEMREISSWSLINDTKEWWTPSLTKEMEDISLKVEIYEKQGNKYKPIPSTSYGFKYCVRFSTVLYYNLTTEGQEWLIRAKNRLQNLMEEGVVFRRYVAKNDDTMEPDIIENKFNDNFSLSIWEKLTLSDKEKKEKIRKNIYNYYSNIELDNERFKEFAFATHPDAYNPEEMSKLSAHDLLKIISTPDAKEFLGAATWRQVFIMAQKLNYKEITKSTLRKIFNDMIKKLWIKQ</sequence>
<proteinExistence type="predicted"/>
<dbReference type="Proteomes" id="UP001163262">
    <property type="component" value="Chromosome"/>
</dbReference>
<accession>A0AA46WBK4</accession>
<evidence type="ECO:0000313" key="2">
    <source>
        <dbReference type="Proteomes" id="UP001163262"/>
    </source>
</evidence>